<dbReference type="AlphaFoldDB" id="A0A834Y778"/>
<sequence length="249" mass="29290">MSIEQKELRREQQRSAYRRRRDQIISIDLESPTRVLGMIDTNREQDRENLLLDGDSLTHDVFDVNNVRHGRLWIRDIRHMARQFSSDQISNNGTQLDDGENYLDPCRPHLTPQEIAINDRSIESTIHHRSTQLTQFRHQARQDWSNAQVMVEESENEGDLHRHGEHERIIDNALGFHIGYSTEDRPSLLQDIPANCEELKGHYERYRSGKGHLTVSVIDFRNEGLPHIHIFLFESRHDKLPESDEYETP</sequence>
<reference evidence="1 2" key="1">
    <citation type="submission" date="2020-04" db="EMBL/GenBank/DDBJ databases">
        <title>Plant Genome Project.</title>
        <authorList>
            <person name="Zhang R.-G."/>
        </authorList>
    </citation>
    <scope>NUCLEOTIDE SEQUENCE [LARGE SCALE GENOMIC DNA]</scope>
    <source>
        <strain evidence="1">YNK0</strain>
        <tissue evidence="1">Leaf</tissue>
    </source>
</reference>
<accession>A0A834Y778</accession>
<evidence type="ECO:0000313" key="1">
    <source>
        <dbReference type="EMBL" id="KAF8369518.1"/>
    </source>
</evidence>
<name>A0A834Y778_TETSI</name>
<comment type="caution">
    <text evidence="1">The sequence shown here is derived from an EMBL/GenBank/DDBJ whole genome shotgun (WGS) entry which is preliminary data.</text>
</comment>
<dbReference type="Proteomes" id="UP000655225">
    <property type="component" value="Unassembled WGS sequence"/>
</dbReference>
<protein>
    <submittedName>
        <fullName evidence="1">Uncharacterized protein</fullName>
    </submittedName>
</protein>
<organism evidence="1 2">
    <name type="scientific">Tetracentron sinense</name>
    <name type="common">Spur-leaf</name>
    <dbReference type="NCBI Taxonomy" id="13715"/>
    <lineage>
        <taxon>Eukaryota</taxon>
        <taxon>Viridiplantae</taxon>
        <taxon>Streptophyta</taxon>
        <taxon>Embryophyta</taxon>
        <taxon>Tracheophyta</taxon>
        <taxon>Spermatophyta</taxon>
        <taxon>Magnoliopsida</taxon>
        <taxon>Trochodendrales</taxon>
        <taxon>Trochodendraceae</taxon>
        <taxon>Tetracentron</taxon>
    </lineage>
</organism>
<dbReference type="EMBL" id="JABCRI010000708">
    <property type="protein sequence ID" value="KAF8369518.1"/>
    <property type="molecule type" value="Genomic_DNA"/>
</dbReference>
<gene>
    <name evidence="1" type="ORF">HHK36_032462</name>
</gene>
<keyword evidence="2" id="KW-1185">Reference proteome</keyword>
<evidence type="ECO:0000313" key="2">
    <source>
        <dbReference type="Proteomes" id="UP000655225"/>
    </source>
</evidence>
<proteinExistence type="predicted"/>